<dbReference type="Proteomes" id="UP000053237">
    <property type="component" value="Unassembled WGS sequence"/>
</dbReference>
<organism evidence="2 3">
    <name type="scientific">Albugo candida</name>
    <dbReference type="NCBI Taxonomy" id="65357"/>
    <lineage>
        <taxon>Eukaryota</taxon>
        <taxon>Sar</taxon>
        <taxon>Stramenopiles</taxon>
        <taxon>Oomycota</taxon>
        <taxon>Peronosporomycetes</taxon>
        <taxon>Albuginales</taxon>
        <taxon>Albuginaceae</taxon>
        <taxon>Albugo</taxon>
    </lineage>
</organism>
<evidence type="ECO:0000256" key="1">
    <source>
        <dbReference type="SAM" id="MobiDB-lite"/>
    </source>
</evidence>
<gene>
    <name evidence="2" type="ORF">BN9_031480</name>
</gene>
<feature type="region of interest" description="Disordered" evidence="1">
    <location>
        <begin position="103"/>
        <end position="125"/>
    </location>
</feature>
<reference evidence="2 3" key="1">
    <citation type="submission" date="2012-05" db="EMBL/GenBank/DDBJ databases">
        <title>Recombination and specialization in a pathogen metapopulation.</title>
        <authorList>
            <person name="Gardiner A."/>
            <person name="Kemen E."/>
            <person name="Schultz-Larsen T."/>
            <person name="MacLean D."/>
            <person name="Van Oosterhout C."/>
            <person name="Jones J.D.G."/>
        </authorList>
    </citation>
    <scope>NUCLEOTIDE SEQUENCE [LARGE SCALE GENOMIC DNA]</scope>
    <source>
        <strain evidence="2 3">Ac Nc2</strain>
    </source>
</reference>
<sequence>MAMGSGSHILNLDIYFVGVSFQFVVKRRERENNTQTITVDLINFDLTTVHHETEHRYQALLNLILCVCFFSLYRFHSLTNPSKSEAQKHQAYVPAGSRVGESWRNQSTLHPPRQPLHERAPNPFADSPLDGDLRLVPITRSIEVVLFALAAEHSFVAYRIPMSRWNAML</sequence>
<dbReference type="InParanoid" id="A0A024G749"/>
<protein>
    <submittedName>
        <fullName evidence="2">Uncharacterized protein</fullName>
    </submittedName>
</protein>
<name>A0A024G749_9STRA</name>
<evidence type="ECO:0000313" key="2">
    <source>
        <dbReference type="EMBL" id="CCI42364.1"/>
    </source>
</evidence>
<keyword evidence="3" id="KW-1185">Reference proteome</keyword>
<dbReference type="AlphaFoldDB" id="A0A024G749"/>
<proteinExistence type="predicted"/>
<comment type="caution">
    <text evidence="2">The sequence shown here is derived from an EMBL/GenBank/DDBJ whole genome shotgun (WGS) entry which is preliminary data.</text>
</comment>
<accession>A0A024G749</accession>
<evidence type="ECO:0000313" key="3">
    <source>
        <dbReference type="Proteomes" id="UP000053237"/>
    </source>
</evidence>
<dbReference type="EMBL" id="CAIX01000033">
    <property type="protein sequence ID" value="CCI42364.1"/>
    <property type="molecule type" value="Genomic_DNA"/>
</dbReference>